<evidence type="ECO:0000313" key="3">
    <source>
        <dbReference type="Proteomes" id="UP001459277"/>
    </source>
</evidence>
<dbReference type="SUPFAM" id="SSF56219">
    <property type="entry name" value="DNase I-like"/>
    <property type="match status" value="1"/>
</dbReference>
<dbReference type="PANTHER" id="PTHR33710:SF77">
    <property type="entry name" value="DNASE I-LIKE SUPERFAMILY PROTEIN"/>
    <property type="match status" value="1"/>
</dbReference>
<evidence type="ECO:0000256" key="1">
    <source>
        <dbReference type="SAM" id="Coils"/>
    </source>
</evidence>
<keyword evidence="3" id="KW-1185">Reference proteome</keyword>
<reference evidence="2 3" key="1">
    <citation type="submission" date="2024-01" db="EMBL/GenBank/DDBJ databases">
        <title>A telomere-to-telomere, gap-free genome of sweet tea (Lithocarpus litseifolius).</title>
        <authorList>
            <person name="Zhou J."/>
        </authorList>
    </citation>
    <scope>NUCLEOTIDE SEQUENCE [LARGE SCALE GENOMIC DNA]</scope>
    <source>
        <strain evidence="2">Zhou-2022a</strain>
        <tissue evidence="2">Leaf</tissue>
    </source>
</reference>
<evidence type="ECO:0000313" key="2">
    <source>
        <dbReference type="EMBL" id="KAL0001351.1"/>
    </source>
</evidence>
<organism evidence="2 3">
    <name type="scientific">Lithocarpus litseifolius</name>
    <dbReference type="NCBI Taxonomy" id="425828"/>
    <lineage>
        <taxon>Eukaryota</taxon>
        <taxon>Viridiplantae</taxon>
        <taxon>Streptophyta</taxon>
        <taxon>Embryophyta</taxon>
        <taxon>Tracheophyta</taxon>
        <taxon>Spermatophyta</taxon>
        <taxon>Magnoliopsida</taxon>
        <taxon>eudicotyledons</taxon>
        <taxon>Gunneridae</taxon>
        <taxon>Pentapetalae</taxon>
        <taxon>rosids</taxon>
        <taxon>fabids</taxon>
        <taxon>Fagales</taxon>
        <taxon>Fagaceae</taxon>
        <taxon>Lithocarpus</taxon>
    </lineage>
</organism>
<feature type="coiled-coil region" evidence="1">
    <location>
        <begin position="170"/>
        <end position="197"/>
    </location>
</feature>
<accession>A0AAW2CWE6</accession>
<evidence type="ECO:0008006" key="4">
    <source>
        <dbReference type="Google" id="ProtNLM"/>
    </source>
</evidence>
<dbReference type="EMBL" id="JAZDWU010000005">
    <property type="protein sequence ID" value="KAL0001351.1"/>
    <property type="molecule type" value="Genomic_DNA"/>
</dbReference>
<dbReference type="Gene3D" id="3.60.10.10">
    <property type="entry name" value="Endonuclease/exonuclease/phosphatase"/>
    <property type="match status" value="1"/>
</dbReference>
<dbReference type="AlphaFoldDB" id="A0AAW2CWE6"/>
<comment type="caution">
    <text evidence="2">The sequence shown here is derived from an EMBL/GenBank/DDBJ whole genome shotgun (WGS) entry which is preliminary data.</text>
</comment>
<dbReference type="Proteomes" id="UP001459277">
    <property type="component" value="Unassembled WGS sequence"/>
</dbReference>
<protein>
    <recommendedName>
        <fullName evidence="4">Endonuclease/exonuclease/phosphatase domain-containing protein</fullName>
    </recommendedName>
</protein>
<dbReference type="PANTHER" id="PTHR33710">
    <property type="entry name" value="BNAC02G09200D PROTEIN"/>
    <property type="match status" value="1"/>
</dbReference>
<sequence length="204" mass="23105">MVSAFAGPWLVMGDFNCVCSNLDKRGGRHLGEGSTKSFSNFVHSTGAINLGFIGSRFTWPNKREGLANIEERLDKAVCNQEWQCLFPKAGVKHLIAPASDHAPILLDTHLDHLVRAKPFRFEAMWTSDDSSIGIVEKAWQCNVEGSQCFKLARKIQQTRQDLKVWNRTQFGFAKTKIREIEARIKEVQDRAPTKENLELEAVYI</sequence>
<dbReference type="InterPro" id="IPR036691">
    <property type="entry name" value="Endo/exonu/phosph_ase_sf"/>
</dbReference>
<keyword evidence="1" id="KW-0175">Coiled coil</keyword>
<proteinExistence type="predicted"/>
<name>A0AAW2CWE6_9ROSI</name>
<gene>
    <name evidence="2" type="ORF">SO802_015132</name>
</gene>